<dbReference type="RefSeq" id="WP_189675892.1">
    <property type="nucleotide sequence ID" value="NZ_BNAQ01000002.1"/>
</dbReference>
<keyword evidence="5 6" id="KW-0408">Iron</keyword>
<gene>
    <name evidence="10" type="ORF">GCM10008023_17150</name>
</gene>
<organism evidence="10 11">
    <name type="scientific">Sphingomonas glacialis</name>
    <dbReference type="NCBI Taxonomy" id="658225"/>
    <lineage>
        <taxon>Bacteria</taxon>
        <taxon>Pseudomonadati</taxon>
        <taxon>Pseudomonadota</taxon>
        <taxon>Alphaproteobacteria</taxon>
        <taxon>Sphingomonadales</taxon>
        <taxon>Sphingomonadaceae</taxon>
        <taxon>Sphingomonas</taxon>
    </lineage>
</organism>
<feature type="transmembrane region" description="Helical" evidence="8">
    <location>
        <begin position="7"/>
        <end position="30"/>
    </location>
</feature>
<dbReference type="SUPFAM" id="SSF46626">
    <property type="entry name" value="Cytochrome c"/>
    <property type="match status" value="1"/>
</dbReference>
<evidence type="ECO:0000256" key="5">
    <source>
        <dbReference type="ARBA" id="ARBA00023004"/>
    </source>
</evidence>
<evidence type="ECO:0000256" key="3">
    <source>
        <dbReference type="ARBA" id="ARBA00022723"/>
    </source>
</evidence>
<evidence type="ECO:0000256" key="7">
    <source>
        <dbReference type="SAM" id="MobiDB-lite"/>
    </source>
</evidence>
<dbReference type="Gene3D" id="1.10.760.10">
    <property type="entry name" value="Cytochrome c-like domain"/>
    <property type="match status" value="1"/>
</dbReference>
<dbReference type="PRINTS" id="PR00604">
    <property type="entry name" value="CYTCHRMECIAB"/>
</dbReference>
<dbReference type="PROSITE" id="PS51007">
    <property type="entry name" value="CYTC"/>
    <property type="match status" value="1"/>
</dbReference>
<keyword evidence="11" id="KW-1185">Reference proteome</keyword>
<dbReference type="InterPro" id="IPR036909">
    <property type="entry name" value="Cyt_c-like_dom_sf"/>
</dbReference>
<dbReference type="Pfam" id="PF00034">
    <property type="entry name" value="Cytochrom_C"/>
    <property type="match status" value="1"/>
</dbReference>
<dbReference type="Proteomes" id="UP000652430">
    <property type="component" value="Unassembled WGS sequence"/>
</dbReference>
<keyword evidence="4" id="KW-0249">Electron transport</keyword>
<dbReference type="PANTHER" id="PTHR11961">
    <property type="entry name" value="CYTOCHROME C"/>
    <property type="match status" value="1"/>
</dbReference>
<dbReference type="EMBL" id="BNAQ01000002">
    <property type="protein sequence ID" value="GHH14921.1"/>
    <property type="molecule type" value="Genomic_DNA"/>
</dbReference>
<keyword evidence="3 6" id="KW-0479">Metal-binding</keyword>
<evidence type="ECO:0000313" key="11">
    <source>
        <dbReference type="Proteomes" id="UP000652430"/>
    </source>
</evidence>
<evidence type="ECO:0000256" key="1">
    <source>
        <dbReference type="ARBA" id="ARBA00022448"/>
    </source>
</evidence>
<keyword evidence="2 6" id="KW-0349">Heme</keyword>
<comment type="caution">
    <text evidence="10">The sequence shown here is derived from an EMBL/GenBank/DDBJ whole genome shotgun (WGS) entry which is preliminary data.</text>
</comment>
<evidence type="ECO:0000256" key="6">
    <source>
        <dbReference type="PROSITE-ProRule" id="PRU00433"/>
    </source>
</evidence>
<feature type="domain" description="Cytochrome c" evidence="9">
    <location>
        <begin position="68"/>
        <end position="171"/>
    </location>
</feature>
<evidence type="ECO:0000256" key="2">
    <source>
        <dbReference type="ARBA" id="ARBA00022617"/>
    </source>
</evidence>
<keyword evidence="8" id="KW-0812">Transmembrane</keyword>
<reference evidence="11" key="1">
    <citation type="journal article" date="2019" name="Int. J. Syst. Evol. Microbiol.">
        <title>The Global Catalogue of Microorganisms (GCM) 10K type strain sequencing project: providing services to taxonomists for standard genome sequencing and annotation.</title>
        <authorList>
            <consortium name="The Broad Institute Genomics Platform"/>
            <consortium name="The Broad Institute Genome Sequencing Center for Infectious Disease"/>
            <person name="Wu L."/>
            <person name="Ma J."/>
        </authorList>
    </citation>
    <scope>NUCLEOTIDE SEQUENCE [LARGE SCALE GENOMIC DNA]</scope>
    <source>
        <strain evidence="11">CGMCC 1.8957</strain>
    </source>
</reference>
<evidence type="ECO:0000313" key="10">
    <source>
        <dbReference type="EMBL" id="GHH14921.1"/>
    </source>
</evidence>
<sequence length="238" mass="23355">MDNRTNTIAGWILGSMAAALALGIAGHMIVAPITSEKEGYPIEAPADDAGGGGPAAPDKPIADLLATADATHGADVFKKCGACHTVAQGGANGIGPNLWGTVGEAIAQGKAGYAFSDALKTAGAGKKWDFDQLNKWLTSPRAYAAGTKMTFAGLTDAKDRADVILYLNTQGSNLPLPAPAAGAPTATDAKAPPAAGAADPGGKASPSAAGLGNETAPAAAGKVSSSPLGRETAAPVAK</sequence>
<proteinExistence type="predicted"/>
<accession>A0ABQ3LGD1</accession>
<name>A0ABQ3LGD1_9SPHN</name>
<keyword evidence="8" id="KW-1133">Transmembrane helix</keyword>
<dbReference type="InterPro" id="IPR002327">
    <property type="entry name" value="Cyt_c_1A/1B"/>
</dbReference>
<keyword evidence="1" id="KW-0813">Transport</keyword>
<protein>
    <recommendedName>
        <fullName evidence="9">Cytochrome c domain-containing protein</fullName>
    </recommendedName>
</protein>
<dbReference type="InterPro" id="IPR009056">
    <property type="entry name" value="Cyt_c-like_dom"/>
</dbReference>
<feature type="region of interest" description="Disordered" evidence="7">
    <location>
        <begin position="176"/>
        <end position="238"/>
    </location>
</feature>
<evidence type="ECO:0000259" key="9">
    <source>
        <dbReference type="PROSITE" id="PS51007"/>
    </source>
</evidence>
<feature type="compositionally biased region" description="Low complexity" evidence="7">
    <location>
        <begin position="179"/>
        <end position="212"/>
    </location>
</feature>
<evidence type="ECO:0000256" key="8">
    <source>
        <dbReference type="SAM" id="Phobius"/>
    </source>
</evidence>
<evidence type="ECO:0000256" key="4">
    <source>
        <dbReference type="ARBA" id="ARBA00022982"/>
    </source>
</evidence>
<keyword evidence="8" id="KW-0472">Membrane</keyword>